<protein>
    <submittedName>
        <fullName evidence="1">Uncharacterized protein</fullName>
    </submittedName>
</protein>
<accession>A0ACC0N9T0</accession>
<dbReference type="EMBL" id="CM046393">
    <property type="protein sequence ID" value="KAI8549619.1"/>
    <property type="molecule type" value="Genomic_DNA"/>
</dbReference>
<reference evidence="1" key="1">
    <citation type="submission" date="2022-02" db="EMBL/GenBank/DDBJ databases">
        <title>Plant Genome Project.</title>
        <authorList>
            <person name="Zhang R.-G."/>
        </authorList>
    </citation>
    <scope>NUCLEOTIDE SEQUENCE</scope>
    <source>
        <strain evidence="1">AT1</strain>
    </source>
</reference>
<keyword evidence="2" id="KW-1185">Reference proteome</keyword>
<gene>
    <name evidence="1" type="ORF">RHMOL_Rhmol06G0039200</name>
</gene>
<name>A0ACC0N9T0_RHOML</name>
<comment type="caution">
    <text evidence="1">The sequence shown here is derived from an EMBL/GenBank/DDBJ whole genome shotgun (WGS) entry which is preliminary data.</text>
</comment>
<proteinExistence type="predicted"/>
<sequence>MVLSFMGRRDIHPTTQQSCFQWDWELLPLLAQMCLVSENWVVSVESGVMSRTDTTLNHVYRTTNQCADHLIHIGAERMDHLAHMGAEQEKDLIIAVDIPIYLREFLIRDSLNVRRVLD</sequence>
<organism evidence="1 2">
    <name type="scientific">Rhododendron molle</name>
    <name type="common">Chinese azalea</name>
    <name type="synonym">Azalea mollis</name>
    <dbReference type="NCBI Taxonomy" id="49168"/>
    <lineage>
        <taxon>Eukaryota</taxon>
        <taxon>Viridiplantae</taxon>
        <taxon>Streptophyta</taxon>
        <taxon>Embryophyta</taxon>
        <taxon>Tracheophyta</taxon>
        <taxon>Spermatophyta</taxon>
        <taxon>Magnoliopsida</taxon>
        <taxon>eudicotyledons</taxon>
        <taxon>Gunneridae</taxon>
        <taxon>Pentapetalae</taxon>
        <taxon>asterids</taxon>
        <taxon>Ericales</taxon>
        <taxon>Ericaceae</taxon>
        <taxon>Ericoideae</taxon>
        <taxon>Rhodoreae</taxon>
        <taxon>Rhododendron</taxon>
    </lineage>
</organism>
<dbReference type="Proteomes" id="UP001062846">
    <property type="component" value="Chromosome 6"/>
</dbReference>
<evidence type="ECO:0000313" key="2">
    <source>
        <dbReference type="Proteomes" id="UP001062846"/>
    </source>
</evidence>
<evidence type="ECO:0000313" key="1">
    <source>
        <dbReference type="EMBL" id="KAI8549619.1"/>
    </source>
</evidence>